<reference evidence="1 2" key="1">
    <citation type="journal article" date="2020" name="Front. Plant Sci.">
        <title>Isolation of Rhizosphere Bacteria That Improve Quality and Water Stress Tolerance in Greenhouse Ornamentals.</title>
        <authorList>
            <person name="Nordstedt N.P."/>
            <person name="Jones M.L."/>
        </authorList>
    </citation>
    <scope>NUCLEOTIDE SEQUENCE [LARGE SCALE GENOMIC DNA]</scope>
    <source>
        <strain evidence="1 2">C6C2</strain>
    </source>
</reference>
<dbReference type="Pfam" id="PF05159">
    <property type="entry name" value="Capsule_synth"/>
    <property type="match status" value="1"/>
</dbReference>
<protein>
    <recommendedName>
        <fullName evidence="3">Capsular biosynthesis protein</fullName>
    </recommendedName>
</protein>
<dbReference type="EMBL" id="JABFMT010000018">
    <property type="protein sequence ID" value="NUU03197.1"/>
    <property type="molecule type" value="Genomic_DNA"/>
</dbReference>
<accession>A0ABX2LXH8</accession>
<dbReference type="Proteomes" id="UP000536746">
    <property type="component" value="Unassembled WGS sequence"/>
</dbReference>
<comment type="caution">
    <text evidence="1">The sequence shown here is derived from an EMBL/GenBank/DDBJ whole genome shotgun (WGS) entry which is preliminary data.</text>
</comment>
<proteinExistence type="predicted"/>
<organism evidence="1 2">
    <name type="scientific">Herbaspirillum robiniae</name>
    <dbReference type="NCBI Taxonomy" id="2014887"/>
    <lineage>
        <taxon>Bacteria</taxon>
        <taxon>Pseudomonadati</taxon>
        <taxon>Pseudomonadota</taxon>
        <taxon>Betaproteobacteria</taxon>
        <taxon>Burkholderiales</taxon>
        <taxon>Oxalobacteraceae</taxon>
        <taxon>Herbaspirillum</taxon>
    </lineage>
</organism>
<gene>
    <name evidence="1" type="ORF">HNO84_16450</name>
</gene>
<evidence type="ECO:0008006" key="3">
    <source>
        <dbReference type="Google" id="ProtNLM"/>
    </source>
</evidence>
<evidence type="ECO:0000313" key="1">
    <source>
        <dbReference type="EMBL" id="NUU03197.1"/>
    </source>
</evidence>
<name>A0ABX2LXH8_9BURK</name>
<sequence length="493" mass="55265">MKKQLLCLSRSYLAHLLPTLGQRHADRADYHHIVQTDKEAALVRSLGGKVVLNMEEVVREALKDPSAPSWNEPSDMRTVTGFGWSAIQSDRYLPNYAPAIRSRIAGALQQAVAQLFEEQRFDGFLSEPVALFITHLIFYHCRKNGTQPLLWCNTYFSGHFYFADQTAISRPVKRAPLSPIETQALRTRVAAYAQGVAGDRAGPIYHHAFSGTKSTQLGYFKQRKGRSPLVLRPGIASRLIQVARLGRATFARLVFPKASDFMTAGSVAEHRFYLRCLFAPTSIYDLPPSQFAADNVVYPLQYEPEASLLYFAPHHFNQVSFIETVLRALPHGKILWVKEHPNQFGALNESPWRALKKRHDNLRFVHGRQNGRELIKQSSLVVTISSTMGLDGLLLGRKVLVGGEVFYNTFTGAIRTDSYLALAKELNDSRNYQTVDNLESNIEELVEFGRNTYPGDPQPSDYLFSDENLGHLVAAIDAELASLPQASQKAFAQ</sequence>
<keyword evidence="2" id="KW-1185">Reference proteome</keyword>
<dbReference type="RefSeq" id="WP_158522573.1">
    <property type="nucleotide sequence ID" value="NZ_CP018845.1"/>
</dbReference>
<dbReference type="InterPro" id="IPR007833">
    <property type="entry name" value="Capsule_polysaccharide_synth"/>
</dbReference>
<evidence type="ECO:0000313" key="2">
    <source>
        <dbReference type="Proteomes" id="UP000536746"/>
    </source>
</evidence>